<dbReference type="EMBL" id="JAODUO010000801">
    <property type="protein sequence ID" value="KAK2174454.1"/>
    <property type="molecule type" value="Genomic_DNA"/>
</dbReference>
<feature type="compositionally biased region" description="Acidic residues" evidence="1">
    <location>
        <begin position="201"/>
        <end position="212"/>
    </location>
</feature>
<keyword evidence="3" id="KW-1185">Reference proteome</keyword>
<protein>
    <submittedName>
        <fullName evidence="2">Uncharacterized protein</fullName>
    </submittedName>
</protein>
<accession>A0AAD9KMS1</accession>
<feature type="compositionally biased region" description="Polar residues" evidence="1">
    <location>
        <begin position="149"/>
        <end position="166"/>
    </location>
</feature>
<evidence type="ECO:0000313" key="3">
    <source>
        <dbReference type="Proteomes" id="UP001209878"/>
    </source>
</evidence>
<feature type="region of interest" description="Disordered" evidence="1">
    <location>
        <begin position="123"/>
        <end position="241"/>
    </location>
</feature>
<comment type="caution">
    <text evidence="2">The sequence shown here is derived from an EMBL/GenBank/DDBJ whole genome shotgun (WGS) entry which is preliminary data.</text>
</comment>
<reference evidence="2" key="1">
    <citation type="journal article" date="2023" name="Mol. Biol. Evol.">
        <title>Third-Generation Sequencing Reveals the Adaptive Role of the Epigenome in Three Deep-Sea Polychaetes.</title>
        <authorList>
            <person name="Perez M."/>
            <person name="Aroh O."/>
            <person name="Sun Y."/>
            <person name="Lan Y."/>
            <person name="Juniper S.K."/>
            <person name="Young C.R."/>
            <person name="Angers B."/>
            <person name="Qian P.Y."/>
        </authorList>
    </citation>
    <scope>NUCLEOTIDE SEQUENCE</scope>
    <source>
        <strain evidence="2">R07B-5</strain>
    </source>
</reference>
<organism evidence="2 3">
    <name type="scientific">Ridgeia piscesae</name>
    <name type="common">Tubeworm</name>
    <dbReference type="NCBI Taxonomy" id="27915"/>
    <lineage>
        <taxon>Eukaryota</taxon>
        <taxon>Metazoa</taxon>
        <taxon>Spiralia</taxon>
        <taxon>Lophotrochozoa</taxon>
        <taxon>Annelida</taxon>
        <taxon>Polychaeta</taxon>
        <taxon>Sedentaria</taxon>
        <taxon>Canalipalpata</taxon>
        <taxon>Sabellida</taxon>
        <taxon>Siboglinidae</taxon>
        <taxon>Ridgeia</taxon>
    </lineage>
</organism>
<feature type="compositionally biased region" description="Acidic residues" evidence="1">
    <location>
        <begin position="181"/>
        <end position="192"/>
    </location>
</feature>
<evidence type="ECO:0000313" key="2">
    <source>
        <dbReference type="EMBL" id="KAK2174454.1"/>
    </source>
</evidence>
<name>A0AAD9KMS1_RIDPI</name>
<gene>
    <name evidence="2" type="ORF">NP493_801g02046</name>
</gene>
<feature type="compositionally biased region" description="Basic and acidic residues" evidence="1">
    <location>
        <begin position="129"/>
        <end position="147"/>
    </location>
</feature>
<dbReference type="Proteomes" id="UP001209878">
    <property type="component" value="Unassembled WGS sequence"/>
</dbReference>
<evidence type="ECO:0000256" key="1">
    <source>
        <dbReference type="SAM" id="MobiDB-lite"/>
    </source>
</evidence>
<dbReference type="AlphaFoldDB" id="A0AAD9KMS1"/>
<sequence>MSRKNKTEKATSALWKDQSTMAAVAKQKTAQEGQANQGSGGMVNQEGQGGGEPVHQGAGVMSHDITEMRRECRCEGRPGVSHEVEASGDMTVVCGGHTRTDMSALSEDDVSSLYLNDIPQMSTATAVDTESHDRQASQAPDTRERGRVTPSQNCYSSGQESLTSPLDAQYGSGSIPPMFELECDGTSDDEVFDTSCHGDNAGDDDDDDDDEGSRDRPEHSRDASQPTDIRRHDTSQPVDIGRHVIAPPPVEIPQHDVSQPVDIPRLTLTPEASPDTRLFFLPPGGSMPSQHRFMGSLICSAGLSISGQSPLGPDHIMVHEALAWTQRLLTPMQQGQSSSFIVFLLTQKSFYKSIKIKNLTQAH</sequence>
<feature type="compositionally biased region" description="Polar residues" evidence="1">
    <location>
        <begin position="28"/>
        <end position="37"/>
    </location>
</feature>
<feature type="region of interest" description="Disordered" evidence="1">
    <location>
        <begin position="1"/>
        <end position="58"/>
    </location>
</feature>
<feature type="compositionally biased region" description="Basic and acidic residues" evidence="1">
    <location>
        <begin position="213"/>
        <end position="234"/>
    </location>
</feature>
<proteinExistence type="predicted"/>